<evidence type="ECO:0000313" key="1">
    <source>
        <dbReference type="EMBL" id="TDB45321.1"/>
    </source>
</evidence>
<dbReference type="Proteomes" id="UP000295550">
    <property type="component" value="Unassembled WGS sequence"/>
</dbReference>
<dbReference type="EMBL" id="PUJX01000032">
    <property type="protein sequence ID" value="TDB45321.1"/>
    <property type="molecule type" value="Genomic_DNA"/>
</dbReference>
<gene>
    <name evidence="1" type="ORF">C5468_21325</name>
</gene>
<proteinExistence type="predicted"/>
<comment type="caution">
    <text evidence="1">The sequence shown here is derived from an EMBL/GenBank/DDBJ whole genome shotgun (WGS) entry which is preliminary data.</text>
</comment>
<evidence type="ECO:0000313" key="2">
    <source>
        <dbReference type="Proteomes" id="UP000295550"/>
    </source>
</evidence>
<protein>
    <submittedName>
        <fullName evidence="1">Uncharacterized protein</fullName>
    </submittedName>
</protein>
<name>A0A4R4IXG5_PHOLU</name>
<reference evidence="1 2" key="1">
    <citation type="journal article" date="2019" name="Int. J. Syst. Evol. Microbiol.">
        <title>Photorhabdus khanii subsp. guanajuatensis subsp. nov., isolated from Heterorhabditis atacamensis, and Photorhabdus luminescens subsp. mexicana subsp. nov., isolated from Heterorhabditis mexicana entomopathogenic nematodes.</title>
        <authorList>
            <person name="Machado R.A.R."/>
            <person name="Bruno P."/>
            <person name="Arce C.C.M."/>
            <person name="Liechti N."/>
            <person name="Kohler A."/>
            <person name="Bernal J."/>
            <person name="Bruggmann R."/>
            <person name="Turlings T.C.J."/>
        </authorList>
    </citation>
    <scope>NUCLEOTIDE SEQUENCE [LARGE SCALE GENOMIC DNA]</scope>
    <source>
        <strain evidence="1 2">MEX47-22</strain>
    </source>
</reference>
<dbReference type="RefSeq" id="WP_132347990.1">
    <property type="nucleotide sequence ID" value="NZ_CAWOLF010000032.1"/>
</dbReference>
<dbReference type="AlphaFoldDB" id="A0A4R4IXG5"/>
<accession>A0A4R4IXG5</accession>
<organism evidence="1 2">
    <name type="scientific">Photorhabdus luminescens subsp. mexicana</name>
    <dbReference type="NCBI Taxonomy" id="2100167"/>
    <lineage>
        <taxon>Bacteria</taxon>
        <taxon>Pseudomonadati</taxon>
        <taxon>Pseudomonadota</taxon>
        <taxon>Gammaproteobacteria</taxon>
        <taxon>Enterobacterales</taxon>
        <taxon>Morganellaceae</taxon>
        <taxon>Photorhabdus</taxon>
    </lineage>
</organism>
<sequence length="88" mass="9508">MTDQRAIVHGNLIIYRYSLGQLNVDKLPIKGSLCLSTGITTLPSSLVVSEDLFISYSSVETLPDGLLLSGVLNVENTPLLLSCLKVFV</sequence>